<evidence type="ECO:0000313" key="4">
    <source>
        <dbReference type="Proteomes" id="UP000596661"/>
    </source>
</evidence>
<evidence type="ECO:0000313" key="3">
    <source>
        <dbReference type="EnsemblPlants" id="cds.evm.model.09.971"/>
    </source>
</evidence>
<feature type="region of interest" description="Disordered" evidence="2">
    <location>
        <begin position="1"/>
        <end position="97"/>
    </location>
</feature>
<reference evidence="3" key="2">
    <citation type="submission" date="2021-03" db="UniProtKB">
        <authorList>
            <consortium name="EnsemblPlants"/>
        </authorList>
    </citation>
    <scope>IDENTIFICATION</scope>
</reference>
<protein>
    <submittedName>
        <fullName evidence="3">Uncharacterized protein</fullName>
    </submittedName>
</protein>
<evidence type="ECO:0000256" key="2">
    <source>
        <dbReference type="SAM" id="MobiDB-lite"/>
    </source>
</evidence>
<keyword evidence="4" id="KW-1185">Reference proteome</keyword>
<dbReference type="EnsemblPlants" id="evm.model.09.971">
    <property type="protein sequence ID" value="cds.evm.model.09.971"/>
    <property type="gene ID" value="evm.TU.09.971"/>
</dbReference>
<dbReference type="Gramene" id="evm.model.09.971">
    <property type="protein sequence ID" value="cds.evm.model.09.971"/>
    <property type="gene ID" value="evm.TU.09.971"/>
</dbReference>
<sequence length="396" mass="45110">FNMPEMPPIPPVPPFQPPGHAVGSSSQTAHPDDDNDDTVDFEDREVEVNEEDDNAYVKDGYNKDGYHYEQDPDVAEVSKEFHETRDGETSGQYSDYSWSTTELQKRLDAKYERAKGELVRPRRNDLRNHLKERTRRRDLLNNDTKRLEEQIAALTKLVRRKKPKELHSPNDAGSGKDKELSTLWLSMDLLHPCKHLPKLIFKSKRGRRNQNGRETLKKPRKEYEQNYIDYTILVDTKENVYKATWNKVQVARKDASGGKIPGYQDTVNPPYVVIHPQAPRTQCPALLAPLAQATVKVLAPGQGNPYPLTLDPQPIEKHVEPGNVAFVGADSGTIFEVPVDEPKKPEVKKYHAKKKKVNVDPSNDDFVEHVESRTSSKVPVEKEIQPSVRETDGRKK</sequence>
<reference evidence="3" key="1">
    <citation type="submission" date="2018-11" db="EMBL/GenBank/DDBJ databases">
        <authorList>
            <person name="Grassa J C."/>
        </authorList>
    </citation>
    <scope>NUCLEOTIDE SEQUENCE [LARGE SCALE GENOMIC DNA]</scope>
</reference>
<name>A0A803QHY6_CANSA</name>
<dbReference type="EMBL" id="UZAU01000742">
    <property type="status" value="NOT_ANNOTATED_CDS"/>
    <property type="molecule type" value="Genomic_DNA"/>
</dbReference>
<feature type="compositionally biased region" description="Basic and acidic residues" evidence="2">
    <location>
        <begin position="60"/>
        <end position="88"/>
    </location>
</feature>
<feature type="compositionally biased region" description="Acidic residues" evidence="2">
    <location>
        <begin position="33"/>
        <end position="54"/>
    </location>
</feature>
<dbReference type="AlphaFoldDB" id="A0A803QHY6"/>
<feature type="compositionally biased region" description="Basic and acidic residues" evidence="2">
    <location>
        <begin position="366"/>
        <end position="396"/>
    </location>
</feature>
<proteinExistence type="predicted"/>
<feature type="region of interest" description="Disordered" evidence="2">
    <location>
        <begin position="346"/>
        <end position="396"/>
    </location>
</feature>
<organism evidence="3 4">
    <name type="scientific">Cannabis sativa</name>
    <name type="common">Hemp</name>
    <name type="synonym">Marijuana</name>
    <dbReference type="NCBI Taxonomy" id="3483"/>
    <lineage>
        <taxon>Eukaryota</taxon>
        <taxon>Viridiplantae</taxon>
        <taxon>Streptophyta</taxon>
        <taxon>Embryophyta</taxon>
        <taxon>Tracheophyta</taxon>
        <taxon>Spermatophyta</taxon>
        <taxon>Magnoliopsida</taxon>
        <taxon>eudicotyledons</taxon>
        <taxon>Gunneridae</taxon>
        <taxon>Pentapetalae</taxon>
        <taxon>rosids</taxon>
        <taxon>fabids</taxon>
        <taxon>Rosales</taxon>
        <taxon>Cannabaceae</taxon>
        <taxon>Cannabis</taxon>
    </lineage>
</organism>
<accession>A0A803QHY6</accession>
<dbReference type="Proteomes" id="UP000596661">
    <property type="component" value="Chromosome 9"/>
</dbReference>
<keyword evidence="1" id="KW-0175">Coiled coil</keyword>
<feature type="compositionally biased region" description="Pro residues" evidence="2">
    <location>
        <begin position="1"/>
        <end position="17"/>
    </location>
</feature>
<feature type="coiled-coil region" evidence="1">
    <location>
        <begin position="130"/>
        <end position="157"/>
    </location>
</feature>
<evidence type="ECO:0000256" key="1">
    <source>
        <dbReference type="SAM" id="Coils"/>
    </source>
</evidence>